<dbReference type="InterPro" id="IPR012337">
    <property type="entry name" value="RNaseH-like_sf"/>
</dbReference>
<keyword evidence="6" id="KW-0808">Transferase</keyword>
<dbReference type="Proteomes" id="UP000499080">
    <property type="component" value="Unassembled WGS sequence"/>
</dbReference>
<evidence type="ECO:0000313" key="6">
    <source>
        <dbReference type="EMBL" id="GBO15277.1"/>
    </source>
</evidence>
<feature type="compositionally biased region" description="Polar residues" evidence="2">
    <location>
        <begin position="1771"/>
        <end position="1795"/>
    </location>
</feature>
<dbReference type="SUPFAM" id="SSF53098">
    <property type="entry name" value="Ribonuclease H-like"/>
    <property type="match status" value="1"/>
</dbReference>
<keyword evidence="1" id="KW-0479">Metal-binding</keyword>
<organism evidence="6 7">
    <name type="scientific">Araneus ventricosus</name>
    <name type="common">Orbweaver spider</name>
    <name type="synonym">Epeira ventricosa</name>
    <dbReference type="NCBI Taxonomy" id="182803"/>
    <lineage>
        <taxon>Eukaryota</taxon>
        <taxon>Metazoa</taxon>
        <taxon>Ecdysozoa</taxon>
        <taxon>Arthropoda</taxon>
        <taxon>Chelicerata</taxon>
        <taxon>Arachnida</taxon>
        <taxon>Araneae</taxon>
        <taxon>Araneomorphae</taxon>
        <taxon>Entelegynae</taxon>
        <taxon>Araneoidea</taxon>
        <taxon>Araneidae</taxon>
        <taxon>Araneus</taxon>
    </lineage>
</organism>
<dbReference type="Pfam" id="PF00078">
    <property type="entry name" value="RVT_1"/>
    <property type="match status" value="1"/>
</dbReference>
<evidence type="ECO:0000313" key="7">
    <source>
        <dbReference type="Proteomes" id="UP000499080"/>
    </source>
</evidence>
<keyword evidence="6" id="KW-0548">Nucleotidyltransferase</keyword>
<dbReference type="PANTHER" id="PTHR36688">
    <property type="entry name" value="ENDO/EXONUCLEASE/PHOSPHATASE DOMAIN-CONTAINING PROTEIN"/>
    <property type="match status" value="1"/>
</dbReference>
<proteinExistence type="predicted"/>
<reference evidence="6 7" key="1">
    <citation type="journal article" date="2019" name="Sci. Rep.">
        <title>Orb-weaving spider Araneus ventricosus genome elucidates the spidroin gene catalogue.</title>
        <authorList>
            <person name="Kono N."/>
            <person name="Nakamura H."/>
            <person name="Ohtoshi R."/>
            <person name="Moran D.A.P."/>
            <person name="Shinohara A."/>
            <person name="Yoshida Y."/>
            <person name="Fujiwara M."/>
            <person name="Mori M."/>
            <person name="Tomita M."/>
            <person name="Arakawa K."/>
        </authorList>
    </citation>
    <scope>NUCLEOTIDE SEQUENCE [LARGE SCALE GENOMIC DNA]</scope>
</reference>
<feature type="compositionally biased region" description="Basic and acidic residues" evidence="2">
    <location>
        <begin position="336"/>
        <end position="352"/>
    </location>
</feature>
<comment type="caution">
    <text evidence="6">The sequence shown here is derived from an EMBL/GenBank/DDBJ whole genome shotgun (WGS) entry which is preliminary data.</text>
</comment>
<evidence type="ECO:0000259" key="5">
    <source>
        <dbReference type="PROSITE" id="PS50879"/>
    </source>
</evidence>
<dbReference type="CDD" id="cd09276">
    <property type="entry name" value="Rnase_HI_RT_non_LTR"/>
    <property type="match status" value="1"/>
</dbReference>
<dbReference type="InterPro" id="IPR043502">
    <property type="entry name" value="DNA/RNA_pol_sf"/>
</dbReference>
<dbReference type="SMART" id="SM00343">
    <property type="entry name" value="ZnF_C2HC"/>
    <property type="match status" value="3"/>
</dbReference>
<dbReference type="GO" id="GO:0008270">
    <property type="term" value="F:zinc ion binding"/>
    <property type="evidence" value="ECO:0007669"/>
    <property type="project" value="UniProtKB-KW"/>
</dbReference>
<evidence type="ECO:0000256" key="1">
    <source>
        <dbReference type="PROSITE-ProRule" id="PRU00047"/>
    </source>
</evidence>
<dbReference type="GO" id="GO:0004523">
    <property type="term" value="F:RNA-DNA hybrid ribonuclease activity"/>
    <property type="evidence" value="ECO:0007669"/>
    <property type="project" value="InterPro"/>
</dbReference>
<feature type="compositionally biased region" description="Low complexity" evidence="2">
    <location>
        <begin position="1750"/>
        <end position="1762"/>
    </location>
</feature>
<sequence>MGHVKKHPFSGQSSIQNFDSFFIIKRVSDSNENFATVSPFLVEKAITGSVGIVKSTKLLRSGDLLVEVASSKQAQQIVKLHSLSTISVSVKPHETLNSSKGVITCGRLLNLPIEEITQELRGQGVKDVRRINIRRDGELVPTKHFILTFNTPRLPEYIKAGYVRCSVRPYIPNPLRCFKCQRFGHSKTNCRGTLTCARCAVAGHESTGCTAVEKCVNCQGQHTSFSRSCPKWKQEREVVSTKYQKNISFPEARRLVKAQAPPDASPSGTKNKNILPKSSSPTSAVLPVSQDSSGFKIVNRKKKPKIASKTQSANNNQIKANTATKFWKKSPQTSATEKDKYKILKTKPDKSKISTVETANSNSESSGENSSDTDSDLTVTSAPEVSNTQKNRARSTSEKSHKLKQAKRGLSQKDLPAKLKKSAHHNSVALGLADRGIVHKDLPSIFGGVPQVPDLKLHPSDEDEDLQMNCDASETPPCDLKGLINIFNPVCIGLQETFLSSNNPLKLRGYNSVRKDAATGSNHSGGVCILTSNLYPSTPLSLHTSLQAVAVQVHARTLVTVCCVYLPPHDVVSQQDLEALVDQLPTPFILLGDFNGHSTLWGSDVTNSRGRQIERLISNNCLCLLNNDEKTYFHEPTRTFHSLDLAICSPTLLPLLHFTVGSDLCNSDHFPIIVSYADSGGAIQYPPRYLFQRADWGSFMQLADITESMVSTADITEAVQNVVDCLSNAAENTIPKYSPRLRKFRRPWWNEACRDSRREEKRLWNIFRRYPTTENHVAFKRAKALARRIRRRSQRESWINFVSSITSSTSSKQLWKTVKAANGIYHEFSIPVLNTGNVTHSDPLDIANALGHAFAQVSATDSYSPDFVAIKNRSERTPLRFTARNTLPYNSEFRMFELETALSRAHDTSPGPDGITYNMLRHLNTTSLSHLLILFNRIWTEQKYPSQWHEATVIPILKPGKDPSNPLHYRPIALTSCLCKTFERMVNARLIYELEKQGCIPPLQSGFRRGRSTVDNLVLLETQIRNAFVKRNHLVSIFFDIEKAYDRAWRYGILSTLFNFGFRGNLPIFLKNFLSYRTFRVRMGNFYSDNFIQAEGVPQGSVLSVTLFIVHLSQILNHLPSSVHGSLYVDDLQISCQGSNMPLIERQLQNAVNKLVAWCDNNGHAISPEKSRCVHFCRKRNLHLDPVIYIRNFAIPIVNDIRFLGVIFDRKLTFLPHVLHLRKKCERSLNILKVLSRTSWGADRASLLRIYEAVILSRIDYGCMVYGSARFTVLRRLDPIHHSALRICTGAFRTSPVESLYIISHQLPLDSRRQKISALYSFRAQSVRNHPINRLSLPAGLRRLYAARPSHILPLCERTKMLLHDSDLNNVSVQLSDFFTFPPWDSQQFSFLNPFSGFDKSSTAPITFQQLFHHHRCQYSSFIPIFTDGSKSDGHVGCGVVFPSDTLSYRLHNCCSVFTAELVAIFCALQEILPSNQRNFILYTDSMSALETLSHYDNRIHPVALGILSVLQFLRNKGFNIIFCWVPSHVGISGNETADVIARFASDFLPRALPYCDIKKFLVSHLLSVWQQKWNLLTRNKLYPVKPSIGLWPALLMRELDVKLTRLRIGHTRFTHRHLFLGQRAPRRPTCHTDFTVNHILVECLSFKCHREYHFNSSSVTLQDLLKTQTDEKLTNVHVPPLTLLKASNPKQQCSKMTFGTGSNDLSNFTTGKKKKANKPSTSVTVTENKTNSVVASKFWKTSPLQVSNPVSVQVSNSPKSKANAEGVTVDNRTLPSATTTEPEPMTTDNVSIHSSDNETESDNAIEYNPHETIDETPPVLQQQPSTSTTVADKSAFKQRVKKCPVRWVDFKEFYNAQELSTPVHNNIAKSGSCAIKPNTTNQPLRCFKCQKFGHSQTACRGKQICSRGASEGHSYSGCQSKPNCANCHQAHESASKSCPKWIQEKKIQEVRVKKKLTYSEARKLFQSESATSYAQITKVSKPAMSTQTDESLMQLPCPPLQSIKVSPLNEMPTGLPKQFSVSKTVQSSDTLINTPDNPVASSVLLRSFEVPVSSTRDGTFQPANSTEPKRKQPFTGTSVEDENVEILPMKKTKVVLQSLESDADAEMSVSTSDESDILEYNASESLDDPPENPQASGTYSNKSFKKKEKLSGMNSDYPLNVPTTSKHS</sequence>
<dbReference type="InterPro" id="IPR000477">
    <property type="entry name" value="RT_dom"/>
</dbReference>
<feature type="region of interest" description="Disordered" evidence="2">
    <location>
        <begin position="2102"/>
        <end position="2169"/>
    </location>
</feature>
<dbReference type="CDD" id="cd01650">
    <property type="entry name" value="RT_nLTR_like"/>
    <property type="match status" value="1"/>
</dbReference>
<feature type="domain" description="RNase H type-1" evidence="5">
    <location>
        <begin position="1419"/>
        <end position="1547"/>
    </location>
</feature>
<name>A0A4Y2UUZ4_ARAVE</name>
<dbReference type="InterPro" id="IPR001878">
    <property type="entry name" value="Znf_CCHC"/>
</dbReference>
<dbReference type="InterPro" id="IPR005135">
    <property type="entry name" value="Endo/exonuclease/phosphatase"/>
</dbReference>
<feature type="domain" description="Reverse transcriptase" evidence="4">
    <location>
        <begin position="937"/>
        <end position="1208"/>
    </location>
</feature>
<dbReference type="SUPFAM" id="SSF57756">
    <property type="entry name" value="Retrovirus zinc finger-like domains"/>
    <property type="match status" value="1"/>
</dbReference>
<feature type="compositionally biased region" description="Low complexity" evidence="2">
    <location>
        <begin position="357"/>
        <end position="381"/>
    </location>
</feature>
<keyword evidence="1" id="KW-0863">Zinc-finger</keyword>
<feature type="compositionally biased region" description="Polar residues" evidence="2">
    <location>
        <begin position="308"/>
        <end position="335"/>
    </location>
</feature>
<feature type="region of interest" description="Disordered" evidence="2">
    <location>
        <begin position="1750"/>
        <end position="1834"/>
    </location>
</feature>
<dbReference type="PANTHER" id="PTHR36688:SF2">
    <property type="entry name" value="ENDONUCLEASE_EXONUCLEASE_PHOSPHATASE DOMAIN-CONTAINING PROTEIN"/>
    <property type="match status" value="1"/>
</dbReference>
<dbReference type="Pfam" id="PF00075">
    <property type="entry name" value="RNase_H"/>
    <property type="match status" value="1"/>
</dbReference>
<feature type="compositionally biased region" description="Polar residues" evidence="2">
    <location>
        <begin position="266"/>
        <end position="293"/>
    </location>
</feature>
<dbReference type="Gene3D" id="3.30.420.10">
    <property type="entry name" value="Ribonuclease H-like superfamily/Ribonuclease H"/>
    <property type="match status" value="1"/>
</dbReference>
<dbReference type="PROSITE" id="PS50879">
    <property type="entry name" value="RNASE_H_1"/>
    <property type="match status" value="1"/>
</dbReference>
<feature type="region of interest" description="Disordered" evidence="2">
    <location>
        <begin position="257"/>
        <end position="423"/>
    </location>
</feature>
<dbReference type="Pfam" id="PF14529">
    <property type="entry name" value="Exo_endo_phos_2"/>
    <property type="match status" value="1"/>
</dbReference>
<feature type="compositionally biased region" description="Polar residues" evidence="2">
    <location>
        <begin position="2134"/>
        <end position="2143"/>
    </location>
</feature>
<gene>
    <name evidence="6" type="primary">X-elementORF2_539</name>
    <name evidence="6" type="ORF">AVEN_257169_1</name>
</gene>
<dbReference type="GO" id="GO:0003676">
    <property type="term" value="F:nucleic acid binding"/>
    <property type="evidence" value="ECO:0007669"/>
    <property type="project" value="InterPro"/>
</dbReference>
<dbReference type="InterPro" id="IPR036691">
    <property type="entry name" value="Endo/exonu/phosph_ase_sf"/>
</dbReference>
<evidence type="ECO:0000256" key="2">
    <source>
        <dbReference type="SAM" id="MobiDB-lite"/>
    </source>
</evidence>
<dbReference type="GO" id="GO:0003964">
    <property type="term" value="F:RNA-directed DNA polymerase activity"/>
    <property type="evidence" value="ECO:0007669"/>
    <property type="project" value="UniProtKB-KW"/>
</dbReference>
<dbReference type="SUPFAM" id="SSF56672">
    <property type="entry name" value="DNA/RNA polymerases"/>
    <property type="match status" value="1"/>
</dbReference>
<feature type="region of interest" description="Disordered" evidence="2">
    <location>
        <begin position="2055"/>
        <end position="2081"/>
    </location>
</feature>
<dbReference type="InterPro" id="IPR036397">
    <property type="entry name" value="RNaseH_sf"/>
</dbReference>
<dbReference type="EMBL" id="BGPR01039342">
    <property type="protein sequence ID" value="GBO15277.1"/>
    <property type="molecule type" value="Genomic_DNA"/>
</dbReference>
<dbReference type="SUPFAM" id="SSF56219">
    <property type="entry name" value="DNase I-like"/>
    <property type="match status" value="1"/>
</dbReference>
<keyword evidence="7" id="KW-1185">Reference proteome</keyword>
<feature type="compositionally biased region" description="Polar residues" evidence="2">
    <location>
        <begin position="2055"/>
        <end position="2067"/>
    </location>
</feature>
<dbReference type="OrthoDB" id="6433748at2759"/>
<dbReference type="Gene3D" id="3.60.10.10">
    <property type="entry name" value="Endonuclease/exonuclease/phosphatase"/>
    <property type="match status" value="1"/>
</dbReference>
<dbReference type="PROSITE" id="PS50158">
    <property type="entry name" value="ZF_CCHC"/>
    <property type="match status" value="1"/>
</dbReference>
<feature type="compositionally biased region" description="Polar residues" evidence="2">
    <location>
        <begin position="1820"/>
        <end position="1832"/>
    </location>
</feature>
<dbReference type="GO" id="GO:0042575">
    <property type="term" value="C:DNA polymerase complex"/>
    <property type="evidence" value="ECO:0007669"/>
    <property type="project" value="UniProtKB-ARBA"/>
</dbReference>
<keyword evidence="6" id="KW-0695">RNA-directed DNA polymerase</keyword>
<dbReference type="InterPro" id="IPR036875">
    <property type="entry name" value="Znf_CCHC_sf"/>
</dbReference>
<keyword evidence="1" id="KW-0862">Zinc</keyword>
<protein>
    <submittedName>
        <fullName evidence="6">Putative RNA-directed DNA polymerase from transposon X-element</fullName>
    </submittedName>
</protein>
<dbReference type="InterPro" id="IPR052560">
    <property type="entry name" value="RdDP_mobile_element"/>
</dbReference>
<evidence type="ECO:0000259" key="3">
    <source>
        <dbReference type="PROSITE" id="PS50158"/>
    </source>
</evidence>
<evidence type="ECO:0000259" key="4">
    <source>
        <dbReference type="PROSITE" id="PS50878"/>
    </source>
</evidence>
<feature type="domain" description="CCHC-type" evidence="3">
    <location>
        <begin position="176"/>
        <end position="191"/>
    </location>
</feature>
<dbReference type="PROSITE" id="PS50878">
    <property type="entry name" value="RT_POL"/>
    <property type="match status" value="1"/>
</dbReference>
<dbReference type="InterPro" id="IPR002156">
    <property type="entry name" value="RNaseH_domain"/>
</dbReference>
<accession>A0A4Y2UUZ4</accession>